<keyword evidence="1" id="KW-0812">Transmembrane</keyword>
<name>A0A819TM77_9BILA</name>
<organism evidence="2 3">
    <name type="scientific">Adineta steineri</name>
    <dbReference type="NCBI Taxonomy" id="433720"/>
    <lineage>
        <taxon>Eukaryota</taxon>
        <taxon>Metazoa</taxon>
        <taxon>Spiralia</taxon>
        <taxon>Gnathifera</taxon>
        <taxon>Rotifera</taxon>
        <taxon>Eurotatoria</taxon>
        <taxon>Bdelloidea</taxon>
        <taxon>Adinetida</taxon>
        <taxon>Adinetidae</taxon>
        <taxon>Adineta</taxon>
    </lineage>
</organism>
<feature type="transmembrane region" description="Helical" evidence="1">
    <location>
        <begin position="790"/>
        <end position="812"/>
    </location>
</feature>
<sequence>MPSLKEYFLTLNLFSPTSDSDEQENNQQRRWNTIGTRIYIILIIFILFIIGLILSLLKQTTMVTISNPTKEQFQRLPINAKCSCSHISIPYVKFMSLNTSFHQVCSSDFITDRWINAIDSKTNTTYFVVTDFRRFGNAQFQALAAYCRLSNWYTDQSVYAVLQNTLLSPQILSETDLRSLIKTIIEQFKLKTPNTFNTQLKLIIKMTIANELIPAVLTSRYFENMDTDIRLYIYQYQPTNDSECDCSLNNCNQIESGIVNKFEKQYVDNNMNNSLAWSIPGILTGCFPGFTLLSSTLECFYNQTCVNKLISYFPTSNNFTAMIINNESLYKPTSTVQSIIDNLMIEDWTTSISHDKYYSECAPSSCTYLKKFRRDFGHVLKKLISLLSSLTLILGLIIPFVIRFVMKRRDRTPKPRISLKNRLYQLKEMIQKKLIELNIFKQSSNTDRQTKFQRYGTRLYLFFLIGSMIIITIYVFLQKSIQSKTIFYPTESQFTQLQEKYPRSLSCPCSSVSIPYSNFTTIEPQYHQLCGSDLISKEWIAYIKESAHANGIYNWDYRIIATKYFELLSLFCEQAKEIIVNAREIFLRTELVSLQVLAKDSFENQINSSIEGWKLTTTNTFKRTIQLIRQIYQGNQLISSTHTGYFWTDENLEVYGDSKTLQNCDCILNLSCYLTVRLYRLIPDGGYFGDQYLVSNLFYSCYPIQSLFGSTLECFYNLSCMLEIDEHMNYSIPFNFSALDPDLSKYDEKIEMIINRLMVDKWLPNVSFLSYYKKCAPLSCTYQYDGRNNIFISITTVISIFGGLSLALKLLIMFSLEFINKICSNNFFHLTSFNFIKQIFICHTENQIIRRLHVILVIGILTTFSMFSTFTPRVITITTNKPSLEIYEDLYKDHNDTLECPCLQSSMKYKSFLNLTTRFHEICSSEFITDRWFLYLHGKRHNDKRHSPYDFYNSAVGQFKILSSFCDLSKETVSESIIQLETTDFINNQLLSLDILNNTIEMFINGFRQTITQSFVNSISLVRETISSNMFMTIYLSNWEFDRIDPDNNSIIPMLPLNYNGCSCSSTSKCVSSSHGMLVGCYPLESIFQTTLDCFYNQQCIDSVNNFKSINTSSLETSRFLLNQTIESVVNKSMIEEFKYKINYTNYFDACSPSLCIYSYVDKRNAIEGILTLIGLYGGLVIICQFIAIIIVKKMCRKFKPLPIKPTWLTPSMKIDPLIT</sequence>
<comment type="caution">
    <text evidence="2">The sequence shown here is derived from an EMBL/GenBank/DDBJ whole genome shotgun (WGS) entry which is preliminary data.</text>
</comment>
<keyword evidence="1" id="KW-0472">Membrane</keyword>
<evidence type="ECO:0000313" key="2">
    <source>
        <dbReference type="EMBL" id="CAF4067175.1"/>
    </source>
</evidence>
<accession>A0A819TM77</accession>
<dbReference type="AlphaFoldDB" id="A0A819TM77"/>
<feature type="transmembrane region" description="Helical" evidence="1">
    <location>
        <begin position="38"/>
        <end position="57"/>
    </location>
</feature>
<dbReference type="EMBL" id="CAJOBB010003954">
    <property type="protein sequence ID" value="CAF4067175.1"/>
    <property type="molecule type" value="Genomic_DNA"/>
</dbReference>
<dbReference type="Proteomes" id="UP000663868">
    <property type="component" value="Unassembled WGS sequence"/>
</dbReference>
<feature type="transmembrane region" description="Helical" evidence="1">
    <location>
        <begin position="852"/>
        <end position="870"/>
    </location>
</feature>
<feature type="transmembrane region" description="Helical" evidence="1">
    <location>
        <begin position="459"/>
        <end position="477"/>
    </location>
</feature>
<reference evidence="2" key="1">
    <citation type="submission" date="2021-02" db="EMBL/GenBank/DDBJ databases">
        <authorList>
            <person name="Nowell W R."/>
        </authorList>
    </citation>
    <scope>NUCLEOTIDE SEQUENCE</scope>
</reference>
<gene>
    <name evidence="2" type="ORF">KXQ929_LOCUS32510</name>
</gene>
<evidence type="ECO:0000256" key="1">
    <source>
        <dbReference type="SAM" id="Phobius"/>
    </source>
</evidence>
<feature type="transmembrane region" description="Helical" evidence="1">
    <location>
        <begin position="1170"/>
        <end position="1192"/>
    </location>
</feature>
<evidence type="ECO:0000313" key="3">
    <source>
        <dbReference type="Proteomes" id="UP000663868"/>
    </source>
</evidence>
<keyword evidence="1" id="KW-1133">Transmembrane helix</keyword>
<proteinExistence type="predicted"/>
<protein>
    <submittedName>
        <fullName evidence="2">Uncharacterized protein</fullName>
    </submittedName>
</protein>
<feature type="transmembrane region" description="Helical" evidence="1">
    <location>
        <begin position="383"/>
        <end position="406"/>
    </location>
</feature>